<sequence>MCHRLGWSRTDSSTIPRMRSLGVVLKVERVPPFIV</sequence>
<keyword evidence="2" id="KW-1185">Reference proteome</keyword>
<evidence type="ECO:0000313" key="2">
    <source>
        <dbReference type="Proteomes" id="UP000824890"/>
    </source>
</evidence>
<name>A0ABQ7XV93_BRANA</name>
<accession>A0ABQ7XV93</accession>
<evidence type="ECO:0000313" key="1">
    <source>
        <dbReference type="EMBL" id="KAH0858973.1"/>
    </source>
</evidence>
<dbReference type="Proteomes" id="UP000824890">
    <property type="component" value="Unassembled WGS sequence"/>
</dbReference>
<protein>
    <submittedName>
        <fullName evidence="1">Uncharacterized protein</fullName>
    </submittedName>
</protein>
<proteinExistence type="predicted"/>
<reference evidence="1 2" key="1">
    <citation type="submission" date="2021-05" db="EMBL/GenBank/DDBJ databases">
        <title>Genome Assembly of Synthetic Allotetraploid Brassica napus Reveals Homoeologous Exchanges between Subgenomes.</title>
        <authorList>
            <person name="Davis J.T."/>
        </authorList>
    </citation>
    <scope>NUCLEOTIDE SEQUENCE [LARGE SCALE GENOMIC DNA]</scope>
    <source>
        <strain evidence="2">cv. Da-Ae</strain>
        <tissue evidence="1">Seedling</tissue>
    </source>
</reference>
<comment type="caution">
    <text evidence="1">The sequence shown here is derived from an EMBL/GenBank/DDBJ whole genome shotgun (WGS) entry which is preliminary data.</text>
</comment>
<dbReference type="EMBL" id="JAGKQM010000019">
    <property type="protein sequence ID" value="KAH0858973.1"/>
    <property type="molecule type" value="Genomic_DNA"/>
</dbReference>
<organism evidence="1 2">
    <name type="scientific">Brassica napus</name>
    <name type="common">Rape</name>
    <dbReference type="NCBI Taxonomy" id="3708"/>
    <lineage>
        <taxon>Eukaryota</taxon>
        <taxon>Viridiplantae</taxon>
        <taxon>Streptophyta</taxon>
        <taxon>Embryophyta</taxon>
        <taxon>Tracheophyta</taxon>
        <taxon>Spermatophyta</taxon>
        <taxon>Magnoliopsida</taxon>
        <taxon>eudicotyledons</taxon>
        <taxon>Gunneridae</taxon>
        <taxon>Pentapetalae</taxon>
        <taxon>rosids</taxon>
        <taxon>malvids</taxon>
        <taxon>Brassicales</taxon>
        <taxon>Brassicaceae</taxon>
        <taxon>Brassiceae</taxon>
        <taxon>Brassica</taxon>
    </lineage>
</organism>
<gene>
    <name evidence="1" type="ORF">HID58_087234</name>
</gene>